<dbReference type="Pfam" id="PF00672">
    <property type="entry name" value="HAMP"/>
    <property type="match status" value="1"/>
</dbReference>
<dbReference type="Pfam" id="PF00990">
    <property type="entry name" value="GGDEF"/>
    <property type="match status" value="1"/>
</dbReference>
<dbReference type="Gene3D" id="3.20.20.450">
    <property type="entry name" value="EAL domain"/>
    <property type="match status" value="1"/>
</dbReference>
<evidence type="ECO:0000256" key="2">
    <source>
        <dbReference type="SAM" id="Phobius"/>
    </source>
</evidence>
<feature type="domain" description="HAMP" evidence="4">
    <location>
        <begin position="188"/>
        <end position="241"/>
    </location>
</feature>
<feature type="domain" description="EAL" evidence="3">
    <location>
        <begin position="433"/>
        <end position="681"/>
    </location>
</feature>
<proteinExistence type="predicted"/>
<dbReference type="InterPro" id="IPR001633">
    <property type="entry name" value="EAL_dom"/>
</dbReference>
<keyword evidence="7" id="KW-1185">Reference proteome</keyword>
<dbReference type="NCBIfam" id="TIGR00254">
    <property type="entry name" value="GGDEF"/>
    <property type="match status" value="1"/>
</dbReference>
<dbReference type="Gene3D" id="3.30.70.270">
    <property type="match status" value="1"/>
</dbReference>
<evidence type="ECO:0000256" key="1">
    <source>
        <dbReference type="SAM" id="Coils"/>
    </source>
</evidence>
<dbReference type="CDD" id="cd01949">
    <property type="entry name" value="GGDEF"/>
    <property type="match status" value="1"/>
</dbReference>
<feature type="transmembrane region" description="Helical" evidence="2">
    <location>
        <begin position="168"/>
        <end position="186"/>
    </location>
</feature>
<dbReference type="InterPro" id="IPR029787">
    <property type="entry name" value="Nucleotide_cyclase"/>
</dbReference>
<evidence type="ECO:0000313" key="6">
    <source>
        <dbReference type="EMBL" id="MEM5497669.1"/>
    </source>
</evidence>
<dbReference type="PROSITE" id="PS50885">
    <property type="entry name" value="HAMP"/>
    <property type="match status" value="1"/>
</dbReference>
<dbReference type="Proteomes" id="UP001461163">
    <property type="component" value="Unassembled WGS sequence"/>
</dbReference>
<name>A0ABU9SW23_9ALTE</name>
<dbReference type="PROSITE" id="PS50887">
    <property type="entry name" value="GGDEF"/>
    <property type="match status" value="1"/>
</dbReference>
<dbReference type="PANTHER" id="PTHR44757:SF2">
    <property type="entry name" value="BIOFILM ARCHITECTURE MAINTENANCE PROTEIN MBAA"/>
    <property type="match status" value="1"/>
</dbReference>
<feature type="coiled-coil region" evidence="1">
    <location>
        <begin position="222"/>
        <end position="263"/>
    </location>
</feature>
<accession>A0ABU9SW23</accession>
<dbReference type="SUPFAM" id="SSF141868">
    <property type="entry name" value="EAL domain-like"/>
    <property type="match status" value="1"/>
</dbReference>
<dbReference type="RefSeq" id="WP_342881595.1">
    <property type="nucleotide sequence ID" value="NZ_JBBMQS010000005.1"/>
</dbReference>
<dbReference type="InterPro" id="IPR003660">
    <property type="entry name" value="HAMP_dom"/>
</dbReference>
<dbReference type="SUPFAM" id="SSF55073">
    <property type="entry name" value="Nucleotide cyclase"/>
    <property type="match status" value="1"/>
</dbReference>
<protein>
    <submittedName>
        <fullName evidence="6">EAL domain-containing protein</fullName>
    </submittedName>
</protein>
<feature type="domain" description="GGDEF" evidence="5">
    <location>
        <begin position="291"/>
        <end position="424"/>
    </location>
</feature>
<keyword evidence="2" id="KW-0472">Membrane</keyword>
<evidence type="ECO:0000259" key="4">
    <source>
        <dbReference type="PROSITE" id="PS50885"/>
    </source>
</evidence>
<dbReference type="EMBL" id="JBBMQS010000005">
    <property type="protein sequence ID" value="MEM5497669.1"/>
    <property type="molecule type" value="Genomic_DNA"/>
</dbReference>
<dbReference type="InterPro" id="IPR000160">
    <property type="entry name" value="GGDEF_dom"/>
</dbReference>
<keyword evidence="1" id="KW-0175">Coiled coil</keyword>
<evidence type="ECO:0000259" key="3">
    <source>
        <dbReference type="PROSITE" id="PS50883"/>
    </source>
</evidence>
<dbReference type="Gene3D" id="6.10.340.10">
    <property type="match status" value="1"/>
</dbReference>
<dbReference type="PANTHER" id="PTHR44757">
    <property type="entry name" value="DIGUANYLATE CYCLASE DGCP"/>
    <property type="match status" value="1"/>
</dbReference>
<dbReference type="InterPro" id="IPR043128">
    <property type="entry name" value="Rev_trsase/Diguanyl_cyclase"/>
</dbReference>
<reference evidence="6 7" key="1">
    <citation type="submission" date="2024-03" db="EMBL/GenBank/DDBJ databases">
        <title>Community enrichment and isolation of bacterial strains for fucoidan degradation.</title>
        <authorList>
            <person name="Sichert A."/>
        </authorList>
    </citation>
    <scope>NUCLEOTIDE SEQUENCE [LARGE SCALE GENOMIC DNA]</scope>
    <source>
        <strain evidence="6 7">AS12</strain>
    </source>
</reference>
<dbReference type="InterPro" id="IPR052155">
    <property type="entry name" value="Biofilm_reg_signaling"/>
</dbReference>
<comment type="caution">
    <text evidence="6">The sequence shown here is derived from an EMBL/GenBank/DDBJ whole genome shotgun (WGS) entry which is preliminary data.</text>
</comment>
<dbReference type="CDD" id="cd06225">
    <property type="entry name" value="HAMP"/>
    <property type="match status" value="1"/>
</dbReference>
<sequence length="681" mass="76960">MLFRTIKNTTTMLTVVAIVLVCAAVVAFSVEEYEQLYLEATRADLDGLSENLASDLVPLIASDPDIFEVTTTLLRLDRYDNVKYAVVFDKNWQRLNVYFGTLFVPEELDSAIDTNELRLQPHGVDVKHGELIALKLVGDARLPLGHLLIVNDSSGPLYSSKLTLLKRVLPLVFLVLFVTIVGSLFIQRRLFLPLSRLSQVAKKIQVTHDYSLRIDTRGKQEVAELSRDINSMMETINAETQKNAKYTEQLKEQQKAMERLANFDGLTGLPNRQFFMETLRLELAKAKRDERNLVLMYFDLDGFKGVNDSFGHEIGDLVLMEVCRRTKGILREGDLISRLGGDEFLILLHNEPNDLELFEISERLVSGLNMPFEIQSWEVQVGVSIGIARASDSNFNVSEFVSNADIAMYRSKLAGRSTHTVFVPEMMEDNKRRLLIANSIANAIKFSEFSIHYQGKVGADEKIVGYEALIRWKSDVLGLVSPAEFIPIAEQSGKILSITKWVIKRVCQELDQVQGLQKNEVMVSVNLSAHDIKNTALVDYIRKMFVRYNVNNASIEFEVTESAYLENFDVANLFLTQLREMGCSIALDDFGAGYSSLGYLTQIELNTLKIDKQFVDNLNVSKRSTLVTKTIIEMAKQLNLQICAEGVETREQAEFLIENGCHQLQGYLFSKPKSLLEMLNI</sequence>
<dbReference type="CDD" id="cd01948">
    <property type="entry name" value="EAL"/>
    <property type="match status" value="1"/>
</dbReference>
<dbReference type="SMART" id="SM00267">
    <property type="entry name" value="GGDEF"/>
    <property type="match status" value="1"/>
</dbReference>
<gene>
    <name evidence="6" type="ORF">WNY77_09720</name>
</gene>
<dbReference type="PROSITE" id="PS50883">
    <property type="entry name" value="EAL"/>
    <property type="match status" value="1"/>
</dbReference>
<dbReference type="InterPro" id="IPR035919">
    <property type="entry name" value="EAL_sf"/>
</dbReference>
<organism evidence="6 7">
    <name type="scientific">Paraglaciecola mesophila</name>
    <dbReference type="NCBI Taxonomy" id="197222"/>
    <lineage>
        <taxon>Bacteria</taxon>
        <taxon>Pseudomonadati</taxon>
        <taxon>Pseudomonadota</taxon>
        <taxon>Gammaproteobacteria</taxon>
        <taxon>Alteromonadales</taxon>
        <taxon>Alteromonadaceae</taxon>
        <taxon>Paraglaciecola</taxon>
    </lineage>
</organism>
<dbReference type="SMART" id="SM00304">
    <property type="entry name" value="HAMP"/>
    <property type="match status" value="1"/>
</dbReference>
<dbReference type="Pfam" id="PF00563">
    <property type="entry name" value="EAL"/>
    <property type="match status" value="1"/>
</dbReference>
<evidence type="ECO:0000313" key="7">
    <source>
        <dbReference type="Proteomes" id="UP001461163"/>
    </source>
</evidence>
<keyword evidence="2" id="KW-1133">Transmembrane helix</keyword>
<dbReference type="SMART" id="SM00052">
    <property type="entry name" value="EAL"/>
    <property type="match status" value="1"/>
</dbReference>
<evidence type="ECO:0000259" key="5">
    <source>
        <dbReference type="PROSITE" id="PS50887"/>
    </source>
</evidence>
<keyword evidence="2" id="KW-0812">Transmembrane</keyword>